<comment type="caution">
    <text evidence="2">The sequence shown here is derived from an EMBL/GenBank/DDBJ whole genome shotgun (WGS) entry which is preliminary data.</text>
</comment>
<sequence>MHLLSRDENDRGSPSQSLNSGVGTRMPTKVAKVSVVFWQVQPMPVYPSSISLPTPPPLAPFLQRLKRRFKDDLDFKHLVFLITSDARCDIEIKKRVAIAKKTHSTR</sequence>
<feature type="compositionally biased region" description="Polar residues" evidence="1">
    <location>
        <begin position="12"/>
        <end position="22"/>
    </location>
</feature>
<feature type="region of interest" description="Disordered" evidence="1">
    <location>
        <begin position="1"/>
        <end position="24"/>
    </location>
</feature>
<keyword evidence="3" id="KW-1185">Reference proteome</keyword>
<dbReference type="AlphaFoldDB" id="A0AAV4BBA1"/>
<reference evidence="2 3" key="1">
    <citation type="journal article" date="2021" name="Elife">
        <title>Chloroplast acquisition without the gene transfer in kleptoplastic sea slugs, Plakobranchus ocellatus.</title>
        <authorList>
            <person name="Maeda T."/>
            <person name="Takahashi S."/>
            <person name="Yoshida T."/>
            <person name="Shimamura S."/>
            <person name="Takaki Y."/>
            <person name="Nagai Y."/>
            <person name="Toyoda A."/>
            <person name="Suzuki Y."/>
            <person name="Arimoto A."/>
            <person name="Ishii H."/>
            <person name="Satoh N."/>
            <person name="Nishiyama T."/>
            <person name="Hasebe M."/>
            <person name="Maruyama T."/>
            <person name="Minagawa J."/>
            <person name="Obokata J."/>
            <person name="Shigenobu S."/>
        </authorList>
    </citation>
    <scope>NUCLEOTIDE SEQUENCE [LARGE SCALE GENOMIC DNA]</scope>
</reference>
<evidence type="ECO:0000256" key="1">
    <source>
        <dbReference type="SAM" id="MobiDB-lite"/>
    </source>
</evidence>
<dbReference type="EMBL" id="BLXT01004644">
    <property type="protein sequence ID" value="GFO16093.1"/>
    <property type="molecule type" value="Genomic_DNA"/>
</dbReference>
<accession>A0AAV4BBA1</accession>
<proteinExistence type="predicted"/>
<name>A0AAV4BBA1_9GAST</name>
<organism evidence="2 3">
    <name type="scientific">Plakobranchus ocellatus</name>
    <dbReference type="NCBI Taxonomy" id="259542"/>
    <lineage>
        <taxon>Eukaryota</taxon>
        <taxon>Metazoa</taxon>
        <taxon>Spiralia</taxon>
        <taxon>Lophotrochozoa</taxon>
        <taxon>Mollusca</taxon>
        <taxon>Gastropoda</taxon>
        <taxon>Heterobranchia</taxon>
        <taxon>Euthyneura</taxon>
        <taxon>Panpulmonata</taxon>
        <taxon>Sacoglossa</taxon>
        <taxon>Placobranchoidea</taxon>
        <taxon>Plakobranchidae</taxon>
        <taxon>Plakobranchus</taxon>
    </lineage>
</organism>
<dbReference type="Proteomes" id="UP000735302">
    <property type="component" value="Unassembled WGS sequence"/>
</dbReference>
<gene>
    <name evidence="2" type="ORF">PoB_004259800</name>
</gene>
<protein>
    <submittedName>
        <fullName evidence="2">Uncharacterized protein</fullName>
    </submittedName>
</protein>
<feature type="compositionally biased region" description="Basic and acidic residues" evidence="1">
    <location>
        <begin position="1"/>
        <end position="11"/>
    </location>
</feature>
<evidence type="ECO:0000313" key="2">
    <source>
        <dbReference type="EMBL" id="GFO16093.1"/>
    </source>
</evidence>
<evidence type="ECO:0000313" key="3">
    <source>
        <dbReference type="Proteomes" id="UP000735302"/>
    </source>
</evidence>